<evidence type="ECO:0000256" key="8">
    <source>
        <dbReference type="ARBA" id="ARBA00023049"/>
    </source>
</evidence>
<dbReference type="GO" id="GO:0004222">
    <property type="term" value="F:metalloendopeptidase activity"/>
    <property type="evidence" value="ECO:0007669"/>
    <property type="project" value="InterPro"/>
</dbReference>
<dbReference type="InterPro" id="IPR006026">
    <property type="entry name" value="Peptidase_Metallo"/>
</dbReference>
<keyword evidence="4 10" id="KW-0479">Metal-binding</keyword>
<dbReference type="EMBL" id="KU666537">
    <property type="protein sequence ID" value="ANY57554.1"/>
    <property type="molecule type" value="Genomic_DNA"/>
</dbReference>
<feature type="domain" description="Peptidase metallopeptidase" evidence="11">
    <location>
        <begin position="24"/>
        <end position="183"/>
    </location>
</feature>
<comment type="cofactor">
    <cofactor evidence="1">
        <name>Zn(2+)</name>
        <dbReference type="ChEBI" id="CHEBI:29105"/>
    </cofactor>
</comment>
<dbReference type="GO" id="GO:0008270">
    <property type="term" value="F:zinc ion binding"/>
    <property type="evidence" value="ECO:0007669"/>
    <property type="project" value="InterPro"/>
</dbReference>
<feature type="active site" evidence="9">
    <location>
        <position position="146"/>
    </location>
</feature>
<feature type="binding site" evidence="10">
    <location>
        <position position="145"/>
    </location>
    <ligand>
        <name>Zn(2+)</name>
        <dbReference type="ChEBI" id="CHEBI:29105"/>
        <label>2</label>
        <note>catalytic</note>
    </ligand>
</feature>
<organism evidence="12">
    <name type="scientific">Plutella xylostella granulovirus</name>
    <dbReference type="NCBI Taxonomy" id="98383"/>
    <lineage>
        <taxon>Viruses</taxon>
        <taxon>Viruses incertae sedis</taxon>
        <taxon>Naldaviricetes</taxon>
        <taxon>Lefavirales</taxon>
        <taxon>Baculoviridae</taxon>
        <taxon>Betabaculovirus</taxon>
        <taxon>Betabaculovirus pluxylostellae</taxon>
    </lineage>
</organism>
<proteinExistence type="inferred from homology"/>
<keyword evidence="3" id="KW-0645">Protease</keyword>
<reference evidence="12" key="1">
    <citation type="journal article" date="2016" name="Arch. Virol.">
        <title>The comparative analysis of complete genome sequences from two South African betabaculoviruses: Phthorimaea operculella granulovirus and Plutella xylostella granulovirus.</title>
        <authorList>
            <person name="Jukes M.D."/>
            <person name="Motsoeneng B.M."/>
            <person name="Knox C.M."/>
            <person name="Hill M.P."/>
            <person name="Moore S.D."/>
        </authorList>
    </citation>
    <scope>NUCLEOTIDE SEQUENCE</scope>
    <source>
        <strain evidence="12">SA</strain>
    </source>
</reference>
<dbReference type="PRINTS" id="PR00138">
    <property type="entry name" value="MATRIXIN"/>
</dbReference>
<dbReference type="InterPro" id="IPR036375">
    <property type="entry name" value="Hemopexin-like_dom_sf"/>
</dbReference>
<evidence type="ECO:0000256" key="2">
    <source>
        <dbReference type="ARBA" id="ARBA00010370"/>
    </source>
</evidence>
<sequence length="403" mass="47165">MFWILLLPFVLVTAGRQKRFTANQHLHWHHDNLTWSLFNDPLPSNLNESTVLATVRRAFDAWQHVSVQSNNLTFHQVNDNNERADIKIRFFSGRHIDAYPFDGEGRVVAHAYYPEKGELHYDLDEHWTVDDDNKEDINLYAVTVHELGHILGLGHSSVKTSVMYSYYNNMHYLDKDDINGYDQMYVHNPRRFTTTTTSTTTTTTARPELRPMPYHNFFSKPRPFNNSCEGPSSVAYIDRELMIFKRNKYFSYYIDKNNSVVKRKLKRIDRKYAYTNAVTAAAQLGNKTLLLHDNVFYKYQRKRLLDAGKTTSTYDVIHEEADGHVYSTRGNLLFRDGKHVGRLRSKYRGVGRKINFFTKLFESGLYIAGLDNHYWTLKEIRRDKIKGIIYEVLYAAKLFNLGC</sequence>
<dbReference type="PIRSF" id="PIRSF001191">
    <property type="entry name" value="Peptidase_M10A_matrix"/>
    <property type="match status" value="1"/>
</dbReference>
<evidence type="ECO:0000256" key="5">
    <source>
        <dbReference type="ARBA" id="ARBA00022729"/>
    </source>
</evidence>
<dbReference type="SUPFAM" id="SSF55486">
    <property type="entry name" value="Metalloproteases ('zincins'), catalytic domain"/>
    <property type="match status" value="1"/>
</dbReference>
<dbReference type="InterPro" id="IPR033739">
    <property type="entry name" value="M10A_MMP"/>
</dbReference>
<keyword evidence="8" id="KW-0482">Metalloprotease</keyword>
<dbReference type="SUPFAM" id="SSF50923">
    <property type="entry name" value="Hemopexin-like domain"/>
    <property type="match status" value="1"/>
</dbReference>
<dbReference type="Pfam" id="PF00413">
    <property type="entry name" value="Peptidase_M10"/>
    <property type="match status" value="1"/>
</dbReference>
<protein>
    <submittedName>
        <fullName evidence="12">PlxyGVORF35 protein</fullName>
    </submittedName>
</protein>
<name>A0A1B2CSG4_9BBAC</name>
<evidence type="ECO:0000256" key="3">
    <source>
        <dbReference type="ARBA" id="ARBA00022670"/>
    </source>
</evidence>
<dbReference type="SMART" id="SM00235">
    <property type="entry name" value="ZnMc"/>
    <property type="match status" value="1"/>
</dbReference>
<evidence type="ECO:0000256" key="7">
    <source>
        <dbReference type="ARBA" id="ARBA00022833"/>
    </source>
</evidence>
<dbReference type="CDD" id="cd04278">
    <property type="entry name" value="ZnMc_MMP"/>
    <property type="match status" value="1"/>
</dbReference>
<dbReference type="InterPro" id="IPR021190">
    <property type="entry name" value="Pept_M10A"/>
</dbReference>
<dbReference type="GO" id="GO:0005615">
    <property type="term" value="C:extracellular space"/>
    <property type="evidence" value="ECO:0007669"/>
    <property type="project" value="TreeGrafter"/>
</dbReference>
<evidence type="ECO:0000256" key="1">
    <source>
        <dbReference type="ARBA" id="ARBA00001947"/>
    </source>
</evidence>
<keyword evidence="7 10" id="KW-0862">Zinc</keyword>
<evidence type="ECO:0000256" key="6">
    <source>
        <dbReference type="ARBA" id="ARBA00022801"/>
    </source>
</evidence>
<keyword evidence="6" id="KW-0378">Hydrolase</keyword>
<evidence type="ECO:0000256" key="4">
    <source>
        <dbReference type="ARBA" id="ARBA00022723"/>
    </source>
</evidence>
<gene>
    <name evidence="12" type="primary">PlxyGV035</name>
</gene>
<feature type="binding site" evidence="10">
    <location>
        <position position="155"/>
    </location>
    <ligand>
        <name>Zn(2+)</name>
        <dbReference type="ChEBI" id="CHEBI:29105"/>
        <label>2</label>
        <note>catalytic</note>
    </ligand>
</feature>
<dbReference type="InterPro" id="IPR024079">
    <property type="entry name" value="MetalloPept_cat_dom_sf"/>
</dbReference>
<evidence type="ECO:0000256" key="9">
    <source>
        <dbReference type="PIRSR" id="PIRSR001191-1"/>
    </source>
</evidence>
<dbReference type="PANTHER" id="PTHR10201:SF291">
    <property type="entry name" value="MATRIX METALLOPROTEINASE 1, ISOFORM C-RELATED"/>
    <property type="match status" value="1"/>
</dbReference>
<dbReference type="Gene3D" id="3.40.390.10">
    <property type="entry name" value="Collagenase (Catalytic Domain)"/>
    <property type="match status" value="1"/>
</dbReference>
<comment type="similarity">
    <text evidence="2">Belongs to the peptidase M10A family.</text>
</comment>
<dbReference type="InterPro" id="IPR001818">
    <property type="entry name" value="Pept_M10_metallopeptidase"/>
</dbReference>
<keyword evidence="5" id="KW-0732">Signal</keyword>
<evidence type="ECO:0000313" key="12">
    <source>
        <dbReference type="EMBL" id="ANY57554.1"/>
    </source>
</evidence>
<evidence type="ECO:0000256" key="10">
    <source>
        <dbReference type="PIRSR" id="PIRSR001191-2"/>
    </source>
</evidence>
<dbReference type="PANTHER" id="PTHR10201">
    <property type="entry name" value="MATRIX METALLOPROTEINASE"/>
    <property type="match status" value="1"/>
</dbReference>
<dbReference type="GO" id="GO:0031012">
    <property type="term" value="C:extracellular matrix"/>
    <property type="evidence" value="ECO:0007669"/>
    <property type="project" value="InterPro"/>
</dbReference>
<evidence type="ECO:0000259" key="11">
    <source>
        <dbReference type="SMART" id="SM00235"/>
    </source>
</evidence>
<feature type="binding site" evidence="10">
    <location>
        <position position="149"/>
    </location>
    <ligand>
        <name>Zn(2+)</name>
        <dbReference type="ChEBI" id="CHEBI:29105"/>
        <label>2</label>
        <note>catalytic</note>
    </ligand>
</feature>
<dbReference type="GO" id="GO:0030574">
    <property type="term" value="P:collagen catabolic process"/>
    <property type="evidence" value="ECO:0007669"/>
    <property type="project" value="TreeGrafter"/>
</dbReference>
<dbReference type="GO" id="GO:0006508">
    <property type="term" value="P:proteolysis"/>
    <property type="evidence" value="ECO:0007669"/>
    <property type="project" value="UniProtKB-KW"/>
</dbReference>
<dbReference type="GO" id="GO:0030198">
    <property type="term" value="P:extracellular matrix organization"/>
    <property type="evidence" value="ECO:0007669"/>
    <property type="project" value="TreeGrafter"/>
</dbReference>
<accession>A0A1B2CSG4</accession>